<evidence type="ECO:0000313" key="3">
    <source>
        <dbReference type="EMBL" id="GHE99803.1"/>
    </source>
</evidence>
<accession>A0ABQ3IZX9</accession>
<reference evidence="4" key="1">
    <citation type="journal article" date="2019" name="Int. J. Syst. Evol. Microbiol.">
        <title>The Global Catalogue of Microorganisms (GCM) 10K type strain sequencing project: providing services to taxonomists for standard genome sequencing and annotation.</title>
        <authorList>
            <consortium name="The Broad Institute Genomics Platform"/>
            <consortium name="The Broad Institute Genome Sequencing Center for Infectious Disease"/>
            <person name="Wu L."/>
            <person name="Ma J."/>
        </authorList>
    </citation>
    <scope>NUCLEOTIDE SEQUENCE [LARGE SCALE GENOMIC DNA]</scope>
    <source>
        <strain evidence="4">KCTC 42443</strain>
    </source>
</reference>
<dbReference type="InterPro" id="IPR000594">
    <property type="entry name" value="ThiF_NAD_FAD-bd"/>
</dbReference>
<keyword evidence="1" id="KW-1133">Transmembrane helix</keyword>
<gene>
    <name evidence="3" type="ORF">GCM10016455_20780</name>
</gene>
<keyword evidence="1" id="KW-0472">Membrane</keyword>
<dbReference type="InterPro" id="IPR045886">
    <property type="entry name" value="ThiF/MoeB/HesA"/>
</dbReference>
<protein>
    <submittedName>
        <fullName evidence="3">Molybdopterin biosynthesis protein</fullName>
    </submittedName>
</protein>
<feature type="domain" description="THIF-type NAD/FAD binding fold" evidence="2">
    <location>
        <begin position="105"/>
        <end position="341"/>
    </location>
</feature>
<evidence type="ECO:0000259" key="2">
    <source>
        <dbReference type="Pfam" id="PF00899"/>
    </source>
</evidence>
<keyword evidence="1" id="KW-0812">Transmembrane</keyword>
<dbReference type="NCBIfam" id="NF004281">
    <property type="entry name" value="PRK05690.1"/>
    <property type="match status" value="1"/>
</dbReference>
<dbReference type="PANTHER" id="PTHR10953">
    <property type="entry name" value="UBIQUITIN-ACTIVATING ENZYME E1"/>
    <property type="match status" value="1"/>
</dbReference>
<organism evidence="3 4">
    <name type="scientific">Aliiroseovarius zhejiangensis</name>
    <dbReference type="NCBI Taxonomy" id="1632025"/>
    <lineage>
        <taxon>Bacteria</taxon>
        <taxon>Pseudomonadati</taxon>
        <taxon>Pseudomonadota</taxon>
        <taxon>Alphaproteobacteria</taxon>
        <taxon>Rhodobacterales</taxon>
        <taxon>Paracoccaceae</taxon>
        <taxon>Aliiroseovarius</taxon>
    </lineage>
</organism>
<keyword evidence="4" id="KW-1185">Reference proteome</keyword>
<dbReference type="Pfam" id="PF00899">
    <property type="entry name" value="ThiF"/>
    <property type="match status" value="1"/>
</dbReference>
<dbReference type="RefSeq" id="WP_191286457.1">
    <property type="nucleotide sequence ID" value="NZ_BNCH01000004.1"/>
</dbReference>
<dbReference type="CDD" id="cd00757">
    <property type="entry name" value="ThiF_MoeB_HesA_family"/>
    <property type="match status" value="1"/>
</dbReference>
<feature type="transmembrane region" description="Helical" evidence="1">
    <location>
        <begin position="60"/>
        <end position="80"/>
    </location>
</feature>
<dbReference type="SUPFAM" id="SSF69572">
    <property type="entry name" value="Activating enzymes of the ubiquitin-like proteins"/>
    <property type="match status" value="1"/>
</dbReference>
<feature type="transmembrane region" description="Helical" evidence="1">
    <location>
        <begin position="28"/>
        <end position="48"/>
    </location>
</feature>
<dbReference type="Gene3D" id="3.40.50.720">
    <property type="entry name" value="NAD(P)-binding Rossmann-like Domain"/>
    <property type="match status" value="1"/>
</dbReference>
<name>A0ABQ3IZX9_9RHOB</name>
<dbReference type="PANTHER" id="PTHR10953:SF102">
    <property type="entry name" value="ADENYLYLTRANSFERASE AND SULFURTRANSFERASE MOCS3"/>
    <property type="match status" value="1"/>
</dbReference>
<evidence type="ECO:0000313" key="4">
    <source>
        <dbReference type="Proteomes" id="UP000609802"/>
    </source>
</evidence>
<proteinExistence type="predicted"/>
<sequence>MIWVLIWVAVIWVGGSFGGLSVARRWQLTALLALVVLLSHLVLPEGGGIRQALGGNFTSWAVLFAVIALGALYGRGLAWLKARAPSVPVAKTQDGPFTDTELNRYARHIVLREIGGPGQVALKNARVLVVGAGGLGSPVLLYLAAAGVGTIGVIDDDVVDNSNLQRQVIHRDADIGVPKVFSAEAAMKAQNPAINVRPYQRRLTDEVAEDLMRDYDLVLEGTDNFETRYLVNRVAAKLGIPMIGGALSQWEGQVSTFDPAHGAPCYQCIFPEAPAPGLAPNCAEAGVVGPLPGIIGAIMATEAIKEITGAGEGLRGRMLIYDAMYAETRVIRTAKRDGCPCCG</sequence>
<dbReference type="Proteomes" id="UP000609802">
    <property type="component" value="Unassembled WGS sequence"/>
</dbReference>
<evidence type="ECO:0000256" key="1">
    <source>
        <dbReference type="SAM" id="Phobius"/>
    </source>
</evidence>
<dbReference type="InterPro" id="IPR035985">
    <property type="entry name" value="Ubiquitin-activating_enz"/>
</dbReference>
<dbReference type="EMBL" id="BNCH01000004">
    <property type="protein sequence ID" value="GHE99803.1"/>
    <property type="molecule type" value="Genomic_DNA"/>
</dbReference>
<comment type="caution">
    <text evidence="3">The sequence shown here is derived from an EMBL/GenBank/DDBJ whole genome shotgun (WGS) entry which is preliminary data.</text>
</comment>